<keyword evidence="3" id="KW-0731">Sigma factor</keyword>
<dbReference type="NCBIfam" id="TIGR02937">
    <property type="entry name" value="sigma70-ECF"/>
    <property type="match status" value="1"/>
</dbReference>
<dbReference type="Gene3D" id="1.10.10.10">
    <property type="entry name" value="Winged helix-like DNA-binding domain superfamily/Winged helix DNA-binding domain"/>
    <property type="match status" value="1"/>
</dbReference>
<dbReference type="STRING" id="596315.HMPREF0634_0060"/>
<dbReference type="InterPro" id="IPR014284">
    <property type="entry name" value="RNA_pol_sigma-70_dom"/>
</dbReference>
<dbReference type="InterPro" id="IPR007627">
    <property type="entry name" value="RNA_pol_sigma70_r2"/>
</dbReference>
<feature type="domain" description="RNA polymerase sigma-70 region 2" evidence="5">
    <location>
        <begin position="7"/>
        <end position="73"/>
    </location>
</feature>
<gene>
    <name evidence="7" type="ORF">HMPREF0634_0060</name>
</gene>
<keyword evidence="4" id="KW-0804">Transcription</keyword>
<accession>E0E4S7</accession>
<comment type="caution">
    <text evidence="7">The sequence shown here is derived from an EMBL/GenBank/DDBJ whole genome shotgun (WGS) entry which is preliminary data.</text>
</comment>
<feature type="domain" description="RNA polymerase sigma factor 70 region 4 type 2" evidence="6">
    <location>
        <begin position="105"/>
        <end position="155"/>
    </location>
</feature>
<dbReference type="InterPro" id="IPR036388">
    <property type="entry name" value="WH-like_DNA-bd_sf"/>
</dbReference>
<dbReference type="InterPro" id="IPR013324">
    <property type="entry name" value="RNA_pol_sigma_r3/r4-like"/>
</dbReference>
<dbReference type="InterPro" id="IPR013325">
    <property type="entry name" value="RNA_pol_sigma_r2"/>
</dbReference>
<evidence type="ECO:0000313" key="7">
    <source>
        <dbReference type="EMBL" id="EFM64101.1"/>
    </source>
</evidence>
<dbReference type="Gene3D" id="1.10.1740.10">
    <property type="match status" value="1"/>
</dbReference>
<sequence>MNFEDIFDKYFDKVYKFINMKTLNHMDAEDIALLVFEKVHANLDTYSSSKSSFETWLFSIVRNEIASFYRKKQIQTVSMDATGPLVDTDQSPEKIVEMTDINSDLKLALAKLSDKERTIIAYKYGADMKNTDIGDLLGISSANVGVVLFRALKKLKKELQKDNL</sequence>
<keyword evidence="2" id="KW-0805">Transcription regulation</keyword>
<evidence type="ECO:0000256" key="4">
    <source>
        <dbReference type="ARBA" id="ARBA00023163"/>
    </source>
</evidence>
<name>E0E4S7_9FIRM</name>
<evidence type="ECO:0000256" key="1">
    <source>
        <dbReference type="ARBA" id="ARBA00010641"/>
    </source>
</evidence>
<reference evidence="7 8" key="1">
    <citation type="submission" date="2010-08" db="EMBL/GenBank/DDBJ databases">
        <authorList>
            <person name="Harkins D.M."/>
            <person name="Madupu R."/>
            <person name="Durkin A.S."/>
            <person name="Torralba M."/>
            <person name="Methe B."/>
            <person name="Sutton G.G."/>
            <person name="Nelson K.E."/>
        </authorList>
    </citation>
    <scope>NUCLEOTIDE SEQUENCE [LARGE SCALE GENOMIC DNA]</scope>
    <source>
        <strain evidence="7 8">DSM 17678</strain>
    </source>
</reference>
<dbReference type="Proteomes" id="UP000003244">
    <property type="component" value="Unassembled WGS sequence"/>
</dbReference>
<protein>
    <submittedName>
        <fullName evidence="7">Sigma-70 region 2</fullName>
    </submittedName>
</protein>
<dbReference type="Pfam" id="PF04542">
    <property type="entry name" value="Sigma70_r2"/>
    <property type="match status" value="1"/>
</dbReference>
<dbReference type="PANTHER" id="PTHR43133:SF51">
    <property type="entry name" value="RNA POLYMERASE SIGMA FACTOR"/>
    <property type="match status" value="1"/>
</dbReference>
<dbReference type="GO" id="GO:0006352">
    <property type="term" value="P:DNA-templated transcription initiation"/>
    <property type="evidence" value="ECO:0007669"/>
    <property type="project" value="InterPro"/>
</dbReference>
<dbReference type="InterPro" id="IPR039425">
    <property type="entry name" value="RNA_pol_sigma-70-like"/>
</dbReference>
<dbReference type="GO" id="GO:0016987">
    <property type="term" value="F:sigma factor activity"/>
    <property type="evidence" value="ECO:0007669"/>
    <property type="project" value="UniProtKB-KW"/>
</dbReference>
<dbReference type="InterPro" id="IPR013249">
    <property type="entry name" value="RNA_pol_sigma70_r4_t2"/>
</dbReference>
<dbReference type="EMBL" id="ADGQ01000070">
    <property type="protein sequence ID" value="EFM64101.1"/>
    <property type="molecule type" value="Genomic_DNA"/>
</dbReference>
<dbReference type="Pfam" id="PF08281">
    <property type="entry name" value="Sigma70_r4_2"/>
    <property type="match status" value="1"/>
</dbReference>
<evidence type="ECO:0000259" key="5">
    <source>
        <dbReference type="Pfam" id="PF04542"/>
    </source>
</evidence>
<comment type="similarity">
    <text evidence="1">Belongs to the sigma-70 factor family. ECF subfamily.</text>
</comment>
<dbReference type="GO" id="GO:0003677">
    <property type="term" value="F:DNA binding"/>
    <property type="evidence" value="ECO:0007669"/>
    <property type="project" value="InterPro"/>
</dbReference>
<dbReference type="RefSeq" id="WP_007790749.1">
    <property type="nucleotide sequence ID" value="NZ_ADGQ01000070.1"/>
</dbReference>
<keyword evidence="8" id="KW-1185">Reference proteome</keyword>
<evidence type="ECO:0000256" key="2">
    <source>
        <dbReference type="ARBA" id="ARBA00023015"/>
    </source>
</evidence>
<evidence type="ECO:0000256" key="3">
    <source>
        <dbReference type="ARBA" id="ARBA00023082"/>
    </source>
</evidence>
<dbReference type="SUPFAM" id="SSF88946">
    <property type="entry name" value="Sigma2 domain of RNA polymerase sigma factors"/>
    <property type="match status" value="1"/>
</dbReference>
<dbReference type="SUPFAM" id="SSF88659">
    <property type="entry name" value="Sigma3 and sigma4 domains of RNA polymerase sigma factors"/>
    <property type="match status" value="1"/>
</dbReference>
<dbReference type="AlphaFoldDB" id="E0E4S7"/>
<organism evidence="7 8">
    <name type="scientific">Peptostreptococcus stomatis DSM 17678</name>
    <dbReference type="NCBI Taxonomy" id="596315"/>
    <lineage>
        <taxon>Bacteria</taxon>
        <taxon>Bacillati</taxon>
        <taxon>Bacillota</taxon>
        <taxon>Clostridia</taxon>
        <taxon>Peptostreptococcales</taxon>
        <taxon>Peptostreptococcaceae</taxon>
        <taxon>Peptostreptococcus</taxon>
    </lineage>
</organism>
<dbReference type="PANTHER" id="PTHR43133">
    <property type="entry name" value="RNA POLYMERASE ECF-TYPE SIGMA FACTO"/>
    <property type="match status" value="1"/>
</dbReference>
<dbReference type="eggNOG" id="COG1595">
    <property type="taxonomic scope" value="Bacteria"/>
</dbReference>
<dbReference type="GeneID" id="84801297"/>
<evidence type="ECO:0000259" key="6">
    <source>
        <dbReference type="Pfam" id="PF08281"/>
    </source>
</evidence>
<evidence type="ECO:0000313" key="8">
    <source>
        <dbReference type="Proteomes" id="UP000003244"/>
    </source>
</evidence>
<proteinExistence type="inferred from homology"/>